<dbReference type="GO" id="GO:0015074">
    <property type="term" value="P:DNA integration"/>
    <property type="evidence" value="ECO:0007669"/>
    <property type="project" value="InterPro"/>
</dbReference>
<sequence>MEHYIETTFNMEILLDDVTHFCELIPCAVPTVGVTAEAILDWHSRYGAPYSPWMNGSIERMNRDIVQVLRAMCLEAKVGIRDWVHFIPVLQSNLNHTPVPSLVNKAPVELFCVLPASSPLDFGFNSKDNTFIELGTSTREIESKLEQLRARKARKEQTRRNQESQRGVKVANFDVGDYVLRSRVDQTHKDKSWVTWFGPYHVIGTNEHFFRAQHQVTGAKSDVHASRLKFYADASFAVTEDIREHMAAQEIPKEHRLNSAKKGYEIPVGWKGPEPIKDPWVSQFTVQDILMMVNQYIAASSDVQLPVTLEQL</sequence>
<name>A0A2P4XAI0_9STRA</name>
<keyword evidence="1" id="KW-0175">Coiled coil</keyword>
<dbReference type="OrthoDB" id="167344at2759"/>
<evidence type="ECO:0000313" key="3">
    <source>
        <dbReference type="EMBL" id="POM62567.1"/>
    </source>
</evidence>
<dbReference type="EMBL" id="NCKW01015539">
    <property type="protein sequence ID" value="POM62567.1"/>
    <property type="molecule type" value="Genomic_DNA"/>
</dbReference>
<gene>
    <name evidence="3" type="ORF">PHPALM_28273</name>
</gene>
<accession>A0A2P4XAI0</accession>
<evidence type="ECO:0000313" key="4">
    <source>
        <dbReference type="Proteomes" id="UP000237271"/>
    </source>
</evidence>
<dbReference type="SUPFAM" id="SSF53098">
    <property type="entry name" value="Ribonuclease H-like"/>
    <property type="match status" value="1"/>
</dbReference>
<comment type="caution">
    <text evidence="3">The sequence shown here is derived from an EMBL/GenBank/DDBJ whole genome shotgun (WGS) entry which is preliminary data.</text>
</comment>
<proteinExistence type="predicted"/>
<evidence type="ECO:0000259" key="2">
    <source>
        <dbReference type="PROSITE" id="PS50994"/>
    </source>
</evidence>
<organism evidence="3 4">
    <name type="scientific">Phytophthora palmivora</name>
    <dbReference type="NCBI Taxonomy" id="4796"/>
    <lineage>
        <taxon>Eukaryota</taxon>
        <taxon>Sar</taxon>
        <taxon>Stramenopiles</taxon>
        <taxon>Oomycota</taxon>
        <taxon>Peronosporomycetes</taxon>
        <taxon>Peronosporales</taxon>
        <taxon>Peronosporaceae</taxon>
        <taxon>Phytophthora</taxon>
    </lineage>
</organism>
<dbReference type="AlphaFoldDB" id="A0A2P4XAI0"/>
<dbReference type="Gene3D" id="3.30.420.10">
    <property type="entry name" value="Ribonuclease H-like superfamily/Ribonuclease H"/>
    <property type="match status" value="1"/>
</dbReference>
<feature type="coiled-coil region" evidence="1">
    <location>
        <begin position="138"/>
        <end position="165"/>
    </location>
</feature>
<dbReference type="PROSITE" id="PS50994">
    <property type="entry name" value="INTEGRASE"/>
    <property type="match status" value="1"/>
</dbReference>
<dbReference type="GO" id="GO:0003676">
    <property type="term" value="F:nucleic acid binding"/>
    <property type="evidence" value="ECO:0007669"/>
    <property type="project" value="InterPro"/>
</dbReference>
<dbReference type="Proteomes" id="UP000237271">
    <property type="component" value="Unassembled WGS sequence"/>
</dbReference>
<keyword evidence="4" id="KW-1185">Reference proteome</keyword>
<reference evidence="3 4" key="1">
    <citation type="journal article" date="2017" name="Genome Biol. Evol.">
        <title>Phytophthora megakarya and P. palmivora, closely related causal agents of cacao black pod rot, underwent increases in genome sizes and gene numbers by different mechanisms.</title>
        <authorList>
            <person name="Ali S.S."/>
            <person name="Shao J."/>
            <person name="Lary D.J."/>
            <person name="Kronmiller B."/>
            <person name="Shen D."/>
            <person name="Strem M.D."/>
            <person name="Amoako-Attah I."/>
            <person name="Akrofi A.Y."/>
            <person name="Begoude B.A."/>
            <person name="Ten Hoopen G.M."/>
            <person name="Coulibaly K."/>
            <person name="Kebe B.I."/>
            <person name="Melnick R.L."/>
            <person name="Guiltinan M.J."/>
            <person name="Tyler B.M."/>
            <person name="Meinhardt L.W."/>
            <person name="Bailey B.A."/>
        </authorList>
    </citation>
    <scope>NUCLEOTIDE SEQUENCE [LARGE SCALE GENOMIC DNA]</scope>
    <source>
        <strain evidence="4">sbr112.9</strain>
    </source>
</reference>
<dbReference type="InterPro" id="IPR001584">
    <property type="entry name" value="Integrase_cat-core"/>
</dbReference>
<protein>
    <recommendedName>
        <fullName evidence="2">Integrase catalytic domain-containing protein</fullName>
    </recommendedName>
</protein>
<dbReference type="InterPro" id="IPR012337">
    <property type="entry name" value="RNaseH-like_sf"/>
</dbReference>
<feature type="domain" description="Integrase catalytic" evidence="2">
    <location>
        <begin position="1"/>
        <end position="115"/>
    </location>
</feature>
<dbReference type="InterPro" id="IPR036397">
    <property type="entry name" value="RNaseH_sf"/>
</dbReference>
<evidence type="ECO:0000256" key="1">
    <source>
        <dbReference type="SAM" id="Coils"/>
    </source>
</evidence>